<feature type="region of interest" description="Disordered" evidence="1">
    <location>
        <begin position="102"/>
        <end position="134"/>
    </location>
</feature>
<gene>
    <name evidence="2" type="ordered locus">HacjB3_05470</name>
    <name evidence="3" type="ORF">C497_03845</name>
</gene>
<sequence>MNYDYDRDAAVAILEDLASIRLSGPTTLTTTTWNDGDFEVEAYHTIDATYPFEAEARGGAKGCPFYRERLIFSTVGESEGWIRHEVVRRRCGETGNTVIHSDQFSGYTANWPEPLKPNEESENGPRSPYQGRFA</sequence>
<dbReference type="eggNOG" id="ENOG502N5TZ">
    <property type="taxonomic scope" value="Archaea"/>
</dbReference>
<dbReference type="RefSeq" id="WP_008414628.1">
    <property type="nucleotide sequence ID" value="NC_014297.1"/>
</dbReference>
<reference evidence="2 4" key="1">
    <citation type="journal article" date="2010" name="J. Bacteriol.">
        <title>Complete genome sequence of Halalkalicoccus jeotgali B3(T), an extremely halophilic archaeon.</title>
        <authorList>
            <person name="Roh S.W."/>
            <person name="Nam Y.D."/>
            <person name="Nam S.H."/>
            <person name="Choi S.H."/>
            <person name="Park H.S."/>
            <person name="Bae J.W."/>
        </authorList>
    </citation>
    <scope>NUCLEOTIDE SEQUENCE [LARGE SCALE GENOMIC DNA]</scope>
    <source>
        <strain evidence="2">B3</strain>
        <strain evidence="4">DSM 18796 / CECT 7217 / JCM 14584 / KCTC 4019 / B3</strain>
    </source>
</reference>
<evidence type="ECO:0000313" key="3">
    <source>
        <dbReference type="EMBL" id="ELY40199.1"/>
    </source>
</evidence>
<evidence type="ECO:0000313" key="2">
    <source>
        <dbReference type="EMBL" id="ADJ14485.1"/>
    </source>
</evidence>
<dbReference type="HOGENOM" id="CLU_1891344_0_0_2"/>
<organism evidence="2 4">
    <name type="scientific">Halalkalicoccus jeotgali (strain DSM 18796 / CECT 7217 / JCM 14584 / KCTC 4019 / B3)</name>
    <dbReference type="NCBI Taxonomy" id="795797"/>
    <lineage>
        <taxon>Archaea</taxon>
        <taxon>Methanobacteriati</taxon>
        <taxon>Methanobacteriota</taxon>
        <taxon>Stenosarchaea group</taxon>
        <taxon>Halobacteria</taxon>
        <taxon>Halobacteriales</taxon>
        <taxon>Halococcaceae</taxon>
        <taxon>Halalkalicoccus</taxon>
    </lineage>
</organism>
<dbReference type="AlphaFoldDB" id="D8J9W3"/>
<dbReference type="STRING" id="795797.HacjB3_05470"/>
<dbReference type="EMBL" id="CP002062">
    <property type="protein sequence ID" value="ADJ14485.1"/>
    <property type="molecule type" value="Genomic_DNA"/>
</dbReference>
<accession>D8J9W3</accession>
<name>D8J9W3_HALJB</name>
<dbReference type="PATRIC" id="fig|795797.18.peg.1097"/>
<reference evidence="3 5" key="2">
    <citation type="journal article" date="2014" name="PLoS Genet.">
        <title>Phylogenetically driven sequencing of extremely halophilic archaea reveals strategies for static and dynamic osmo-response.</title>
        <authorList>
            <person name="Becker E.A."/>
            <person name="Seitzer P.M."/>
            <person name="Tritt A."/>
            <person name="Larsen D."/>
            <person name="Krusor M."/>
            <person name="Yao A.I."/>
            <person name="Wu D."/>
            <person name="Madern D."/>
            <person name="Eisen J.A."/>
            <person name="Darling A.E."/>
            <person name="Facciotti M.T."/>
        </authorList>
    </citation>
    <scope>NUCLEOTIDE SEQUENCE [LARGE SCALE GENOMIC DNA]</scope>
    <source>
        <strain evidence="3">B3</strain>
        <strain evidence="5">DSM 18796 / CECT 7217 / JCM 14584 / KCTC 4019 / B3</strain>
    </source>
</reference>
<dbReference type="EMBL" id="AOHV01000010">
    <property type="protein sequence ID" value="ELY40199.1"/>
    <property type="molecule type" value="Genomic_DNA"/>
</dbReference>
<evidence type="ECO:0000256" key="1">
    <source>
        <dbReference type="SAM" id="MobiDB-lite"/>
    </source>
</evidence>
<dbReference type="KEGG" id="hje:HacjB3_05470"/>
<dbReference type="Proteomes" id="UP000000390">
    <property type="component" value="Chromosome"/>
</dbReference>
<evidence type="ECO:0000313" key="4">
    <source>
        <dbReference type="Proteomes" id="UP000000390"/>
    </source>
</evidence>
<dbReference type="OrthoDB" id="350585at2157"/>
<dbReference type="GeneID" id="9418898"/>
<keyword evidence="5" id="KW-1185">Reference proteome</keyword>
<protein>
    <submittedName>
        <fullName evidence="2">Uncharacterized protein</fullName>
    </submittedName>
</protein>
<evidence type="ECO:0000313" key="5">
    <source>
        <dbReference type="Proteomes" id="UP000011645"/>
    </source>
</evidence>
<proteinExistence type="predicted"/>
<dbReference type="Proteomes" id="UP000011645">
    <property type="component" value="Unassembled WGS sequence"/>
</dbReference>